<dbReference type="InterPro" id="IPR015943">
    <property type="entry name" value="WD40/YVTN_repeat-like_dom_sf"/>
</dbReference>
<dbReference type="PRINTS" id="PR00320">
    <property type="entry name" value="GPROTEINBRPT"/>
</dbReference>
<comment type="caution">
    <text evidence="4">The sequence shown here is derived from an EMBL/GenBank/DDBJ whole genome shotgun (WGS) entry which is preliminary data.</text>
</comment>
<evidence type="ECO:0000256" key="3">
    <source>
        <dbReference type="PROSITE-ProRule" id="PRU00221"/>
    </source>
</evidence>
<dbReference type="PROSITE" id="PS50294">
    <property type="entry name" value="WD_REPEATS_REGION"/>
    <property type="match status" value="4"/>
</dbReference>
<dbReference type="InterPro" id="IPR001680">
    <property type="entry name" value="WD40_rpt"/>
</dbReference>
<evidence type="ECO:0000256" key="1">
    <source>
        <dbReference type="ARBA" id="ARBA00022574"/>
    </source>
</evidence>
<dbReference type="PROSITE" id="PS50082">
    <property type="entry name" value="WD_REPEATS_2"/>
    <property type="match status" value="6"/>
</dbReference>
<protein>
    <recommendedName>
        <fullName evidence="6">WD40 repeat-like protein</fullName>
    </recommendedName>
</protein>
<feature type="repeat" description="WD" evidence="3">
    <location>
        <begin position="175"/>
        <end position="216"/>
    </location>
</feature>
<dbReference type="InterPro" id="IPR036322">
    <property type="entry name" value="WD40_repeat_dom_sf"/>
</dbReference>
<dbReference type="Proteomes" id="UP000748756">
    <property type="component" value="Unassembled WGS sequence"/>
</dbReference>
<dbReference type="OrthoDB" id="2445541at2759"/>
<keyword evidence="2" id="KW-0677">Repeat</keyword>
<dbReference type="InterPro" id="IPR020472">
    <property type="entry name" value="WD40_PAC1"/>
</dbReference>
<gene>
    <name evidence="4" type="ORF">BG015_004390</name>
</gene>
<sequence length="457" mass="50071">MDGQPESKWKGHAEDITNLVFSPNGHWIASTSCDNTIKLWNAHTGAPVSTFSGHTSSVSSLAFSPDSPLLASSSLDKTVRIWQMSSTEGVAHYSSGAINPVSNIVYSSNGRFLLTVTKDRHACQYDAATGAPGLPFFVGYVHCIAYSVVESRFATASGYDVTIWNAETGLVDFVLTGHTEEVKTIAFSRCGRWIATGSEDATIRLWDVRSRTHVRTLSGHTDWISSLAMSANKGCIISGSIDGSIRAWNVNTGVSRVCISEEHEVLASIPYTDETLEDSDEARIAFIMDMKYSPSTRQIASTHGHKKVLLWDEETDEFQHTLEHDFNIICFEYSSCGQWITTSSSDDSVWLWNCVAEEGVQKWKCVSKITCFFSRVQDIAWRPGTLEFATACQDSSLRVWRVQTRSSNVSVQLVWSAGPTALVAIGAAIADTVDLSQDNKRLLLQQGAIDGLPLAGT</sequence>
<dbReference type="SUPFAM" id="SSF50978">
    <property type="entry name" value="WD40 repeat-like"/>
    <property type="match status" value="2"/>
</dbReference>
<evidence type="ECO:0000313" key="4">
    <source>
        <dbReference type="EMBL" id="KAF9152959.1"/>
    </source>
</evidence>
<dbReference type="CDD" id="cd00200">
    <property type="entry name" value="WD40"/>
    <property type="match status" value="1"/>
</dbReference>
<feature type="repeat" description="WD" evidence="3">
    <location>
        <begin position="376"/>
        <end position="410"/>
    </location>
</feature>
<feature type="repeat" description="WD" evidence="3">
    <location>
        <begin position="217"/>
        <end position="253"/>
    </location>
</feature>
<feature type="repeat" description="WD" evidence="3">
    <location>
        <begin position="9"/>
        <end position="50"/>
    </location>
</feature>
<evidence type="ECO:0008006" key="6">
    <source>
        <dbReference type="Google" id="ProtNLM"/>
    </source>
</evidence>
<evidence type="ECO:0000313" key="5">
    <source>
        <dbReference type="Proteomes" id="UP000748756"/>
    </source>
</evidence>
<feature type="repeat" description="WD" evidence="3">
    <location>
        <begin position="321"/>
        <end position="353"/>
    </location>
</feature>
<organism evidence="4 5">
    <name type="scientific">Linnemannia schmuckeri</name>
    <dbReference type="NCBI Taxonomy" id="64567"/>
    <lineage>
        <taxon>Eukaryota</taxon>
        <taxon>Fungi</taxon>
        <taxon>Fungi incertae sedis</taxon>
        <taxon>Mucoromycota</taxon>
        <taxon>Mortierellomycotina</taxon>
        <taxon>Mortierellomycetes</taxon>
        <taxon>Mortierellales</taxon>
        <taxon>Mortierellaceae</taxon>
        <taxon>Linnemannia</taxon>
    </lineage>
</organism>
<dbReference type="PANTHER" id="PTHR14604:SF4">
    <property type="entry name" value="F-BOX DOMAIN-CONTAINING PROTEIN"/>
    <property type="match status" value="1"/>
</dbReference>
<dbReference type="Pfam" id="PF00400">
    <property type="entry name" value="WD40"/>
    <property type="match status" value="6"/>
</dbReference>
<keyword evidence="1 3" id="KW-0853">WD repeat</keyword>
<feature type="repeat" description="WD" evidence="3">
    <location>
        <begin position="51"/>
        <end position="92"/>
    </location>
</feature>
<accession>A0A9P5S4E5</accession>
<dbReference type="InterPro" id="IPR050995">
    <property type="entry name" value="WD-F-box_domain-protein"/>
</dbReference>
<dbReference type="SMART" id="SM00320">
    <property type="entry name" value="WD40"/>
    <property type="match status" value="9"/>
</dbReference>
<dbReference type="EMBL" id="JAAAUQ010000208">
    <property type="protein sequence ID" value="KAF9152959.1"/>
    <property type="molecule type" value="Genomic_DNA"/>
</dbReference>
<proteinExistence type="predicted"/>
<keyword evidence="5" id="KW-1185">Reference proteome</keyword>
<reference evidence="4" key="1">
    <citation type="journal article" date="2020" name="Fungal Divers.">
        <title>Resolving the Mortierellaceae phylogeny through synthesis of multi-gene phylogenetics and phylogenomics.</title>
        <authorList>
            <person name="Vandepol N."/>
            <person name="Liber J."/>
            <person name="Desiro A."/>
            <person name="Na H."/>
            <person name="Kennedy M."/>
            <person name="Barry K."/>
            <person name="Grigoriev I.V."/>
            <person name="Miller A.N."/>
            <person name="O'Donnell K."/>
            <person name="Stajich J.E."/>
            <person name="Bonito G."/>
        </authorList>
    </citation>
    <scope>NUCLEOTIDE SEQUENCE</scope>
    <source>
        <strain evidence="4">NRRL 6426</strain>
    </source>
</reference>
<dbReference type="InterPro" id="IPR019775">
    <property type="entry name" value="WD40_repeat_CS"/>
</dbReference>
<dbReference type="PROSITE" id="PS00678">
    <property type="entry name" value="WD_REPEATS_1"/>
    <property type="match status" value="3"/>
</dbReference>
<dbReference type="PANTHER" id="PTHR14604">
    <property type="entry name" value="WD40 REPEAT PF20"/>
    <property type="match status" value="1"/>
</dbReference>
<dbReference type="AlphaFoldDB" id="A0A9P5S4E5"/>
<dbReference type="Gene3D" id="2.130.10.10">
    <property type="entry name" value="YVTN repeat-like/Quinoprotein amine dehydrogenase"/>
    <property type="match status" value="3"/>
</dbReference>
<evidence type="ECO:0000256" key="2">
    <source>
        <dbReference type="ARBA" id="ARBA00022737"/>
    </source>
</evidence>
<name>A0A9P5S4E5_9FUNG</name>